<evidence type="ECO:0000256" key="1">
    <source>
        <dbReference type="ARBA" id="ARBA00001798"/>
    </source>
</evidence>
<evidence type="ECO:0000259" key="10">
    <source>
        <dbReference type="PROSITE" id="PS51873"/>
    </source>
</evidence>
<gene>
    <name evidence="11" type="ORF">AB6A40_009869</name>
</gene>
<evidence type="ECO:0000256" key="4">
    <source>
        <dbReference type="ARBA" id="ARBA00022679"/>
    </source>
</evidence>
<dbReference type="EC" id="2.3.2.31" evidence="3"/>
<keyword evidence="8" id="KW-0833">Ubl conjugation pathway</keyword>
<evidence type="ECO:0000256" key="7">
    <source>
        <dbReference type="ARBA" id="ARBA00022771"/>
    </source>
</evidence>
<evidence type="ECO:0000313" key="11">
    <source>
        <dbReference type="EMBL" id="MFH4983160.1"/>
    </source>
</evidence>
<dbReference type="PANTHER" id="PTHR11685">
    <property type="entry name" value="RBR FAMILY RING FINGER AND IBR DOMAIN-CONTAINING"/>
    <property type="match status" value="1"/>
</dbReference>
<dbReference type="Proteomes" id="UP001608902">
    <property type="component" value="Unassembled WGS sequence"/>
</dbReference>
<keyword evidence="4" id="KW-0808">Transferase</keyword>
<dbReference type="InterPro" id="IPR047548">
    <property type="entry name" value="Rcat_RBR_RNF14"/>
</dbReference>
<keyword evidence="5" id="KW-0479">Metal-binding</keyword>
<evidence type="ECO:0000256" key="2">
    <source>
        <dbReference type="ARBA" id="ARBA00004906"/>
    </source>
</evidence>
<sequence>MLRRFGGRRKLEKYLEEIESSQWIEDNSKPCPKCRVKIEKDSGCNKMHCSKCDTNFCWLCGVTLDYQDPYGHYNLVTSKCFNRLMEGVEFSDDSDDSDEGFENPEDQFNWDEFLQDAIDEEAVEDAVEFLRHG</sequence>
<keyword evidence="6" id="KW-0677">Repeat</keyword>
<dbReference type="InterPro" id="IPR031127">
    <property type="entry name" value="E3_UB_ligase_RBR"/>
</dbReference>
<dbReference type="Pfam" id="PF22191">
    <property type="entry name" value="IBR_1"/>
    <property type="match status" value="1"/>
</dbReference>
<dbReference type="CDD" id="cd20354">
    <property type="entry name" value="Rcat_RBR_RNF14"/>
    <property type="match status" value="1"/>
</dbReference>
<protein>
    <recommendedName>
        <fullName evidence="3">RBR-type E3 ubiquitin transferase</fullName>
        <ecNumber evidence="3">2.3.2.31</ecNumber>
    </recommendedName>
</protein>
<evidence type="ECO:0000256" key="9">
    <source>
        <dbReference type="ARBA" id="ARBA00022833"/>
    </source>
</evidence>
<comment type="catalytic activity">
    <reaction evidence="1">
        <text>[E2 ubiquitin-conjugating enzyme]-S-ubiquitinyl-L-cysteine + [acceptor protein]-L-lysine = [E2 ubiquitin-conjugating enzyme]-L-cysteine + [acceptor protein]-N(6)-ubiquitinyl-L-lysine.</text>
        <dbReference type="EC" id="2.3.2.31"/>
    </reaction>
</comment>
<name>A0ABD6F2B2_9BILA</name>
<keyword evidence="12" id="KW-1185">Reference proteome</keyword>
<feature type="domain" description="RING-type" evidence="10">
    <location>
        <begin position="1"/>
        <end position="84"/>
    </location>
</feature>
<dbReference type="Gene3D" id="1.20.120.1750">
    <property type="match status" value="1"/>
</dbReference>
<comment type="pathway">
    <text evidence="2">Protein modification; protein ubiquitination.</text>
</comment>
<evidence type="ECO:0000256" key="3">
    <source>
        <dbReference type="ARBA" id="ARBA00012251"/>
    </source>
</evidence>
<evidence type="ECO:0000313" key="12">
    <source>
        <dbReference type="Proteomes" id="UP001608902"/>
    </source>
</evidence>
<evidence type="ECO:0000256" key="5">
    <source>
        <dbReference type="ARBA" id="ARBA00022723"/>
    </source>
</evidence>
<dbReference type="InterPro" id="IPR002867">
    <property type="entry name" value="IBR_dom"/>
</dbReference>
<reference evidence="11 12" key="1">
    <citation type="submission" date="2024-08" db="EMBL/GenBank/DDBJ databases">
        <title>Gnathostoma spinigerum genome.</title>
        <authorList>
            <person name="Gonzalez-Bertolin B."/>
            <person name="Monzon S."/>
            <person name="Zaballos A."/>
            <person name="Jimenez P."/>
            <person name="Dekumyoy P."/>
            <person name="Varona S."/>
            <person name="Cuesta I."/>
            <person name="Sumanam S."/>
            <person name="Adisakwattana P."/>
            <person name="Gasser R.B."/>
            <person name="Hernandez-Gonzalez A."/>
            <person name="Young N.D."/>
            <person name="Perteguer M.J."/>
        </authorList>
    </citation>
    <scope>NUCLEOTIDE SEQUENCE [LARGE SCALE GENOMIC DNA]</scope>
    <source>
        <strain evidence="11">AL3</strain>
        <tissue evidence="11">Liver</tissue>
    </source>
</reference>
<dbReference type="AlphaFoldDB" id="A0ABD6F2B2"/>
<dbReference type="EMBL" id="JBGFUD010011294">
    <property type="protein sequence ID" value="MFH4983160.1"/>
    <property type="molecule type" value="Genomic_DNA"/>
</dbReference>
<keyword evidence="7" id="KW-0863">Zinc-finger</keyword>
<proteinExistence type="predicted"/>
<dbReference type="InterPro" id="IPR044066">
    <property type="entry name" value="TRIAD_supradom"/>
</dbReference>
<keyword evidence="9" id="KW-0862">Zinc</keyword>
<organism evidence="11 12">
    <name type="scientific">Gnathostoma spinigerum</name>
    <dbReference type="NCBI Taxonomy" id="75299"/>
    <lineage>
        <taxon>Eukaryota</taxon>
        <taxon>Metazoa</taxon>
        <taxon>Ecdysozoa</taxon>
        <taxon>Nematoda</taxon>
        <taxon>Chromadorea</taxon>
        <taxon>Rhabditida</taxon>
        <taxon>Spirurina</taxon>
        <taxon>Gnathostomatomorpha</taxon>
        <taxon>Gnathostomatoidea</taxon>
        <taxon>Gnathostomatidae</taxon>
        <taxon>Gnathostoma</taxon>
    </lineage>
</organism>
<comment type="caution">
    <text evidence="11">The sequence shown here is derived from an EMBL/GenBank/DDBJ whole genome shotgun (WGS) entry which is preliminary data.</text>
</comment>
<dbReference type="GO" id="GO:0008270">
    <property type="term" value="F:zinc ion binding"/>
    <property type="evidence" value="ECO:0007669"/>
    <property type="project" value="UniProtKB-KW"/>
</dbReference>
<evidence type="ECO:0000256" key="8">
    <source>
        <dbReference type="ARBA" id="ARBA00022786"/>
    </source>
</evidence>
<dbReference type="SMART" id="SM00647">
    <property type="entry name" value="IBR"/>
    <property type="match status" value="1"/>
</dbReference>
<dbReference type="PROSITE" id="PS51873">
    <property type="entry name" value="TRIAD"/>
    <property type="match status" value="1"/>
</dbReference>
<accession>A0ABD6F2B2</accession>
<evidence type="ECO:0000256" key="6">
    <source>
        <dbReference type="ARBA" id="ARBA00022737"/>
    </source>
</evidence>
<dbReference type="GO" id="GO:0061630">
    <property type="term" value="F:ubiquitin protein ligase activity"/>
    <property type="evidence" value="ECO:0007669"/>
    <property type="project" value="UniProtKB-EC"/>
</dbReference>
<dbReference type="SUPFAM" id="SSF57850">
    <property type="entry name" value="RING/U-box"/>
    <property type="match status" value="1"/>
</dbReference>